<evidence type="ECO:0000256" key="1">
    <source>
        <dbReference type="ARBA" id="ARBA00004377"/>
    </source>
</evidence>
<dbReference type="EMBL" id="QGKM01000006">
    <property type="protein sequence ID" value="PWQ99984.1"/>
    <property type="molecule type" value="Genomic_DNA"/>
</dbReference>
<accession>A0A317CN82</accession>
<feature type="transmembrane region" description="Helical" evidence="11">
    <location>
        <begin position="12"/>
        <end position="34"/>
    </location>
</feature>
<proteinExistence type="inferred from homology"/>
<keyword evidence="7 11" id="KW-1133">Transmembrane helix</keyword>
<evidence type="ECO:0000256" key="4">
    <source>
        <dbReference type="ARBA" id="ARBA00022481"/>
    </source>
</evidence>
<keyword evidence="14" id="KW-1185">Reference proteome</keyword>
<keyword evidence="6 11" id="KW-0812">Transmembrane</keyword>
<keyword evidence="4" id="KW-0488">Methylation</keyword>
<dbReference type="GO" id="GO:0005886">
    <property type="term" value="C:plasma membrane"/>
    <property type="evidence" value="ECO:0007669"/>
    <property type="project" value="UniProtKB-SubCell"/>
</dbReference>
<comment type="subcellular location">
    <subcellularLocation>
        <location evidence="1">Cell inner membrane</location>
        <topology evidence="1">Single-pass membrane protein</topology>
    </subcellularLocation>
</comment>
<dbReference type="Pfam" id="PF07963">
    <property type="entry name" value="N_methyl"/>
    <property type="match status" value="1"/>
</dbReference>
<dbReference type="PROSITE" id="PS00409">
    <property type="entry name" value="PROKAR_NTER_METHYL"/>
    <property type="match status" value="1"/>
</dbReference>
<evidence type="ECO:0000256" key="11">
    <source>
        <dbReference type="SAM" id="Phobius"/>
    </source>
</evidence>
<evidence type="ECO:0000256" key="10">
    <source>
        <dbReference type="ARBA" id="ARBA00030775"/>
    </source>
</evidence>
<keyword evidence="5" id="KW-0997">Cell inner membrane</keyword>
<dbReference type="InterPro" id="IPR022346">
    <property type="entry name" value="T2SS_GspH"/>
</dbReference>
<gene>
    <name evidence="13" type="ORF">DKW60_04045</name>
</gene>
<keyword evidence="8 11" id="KW-0472">Membrane</keyword>
<comment type="caution">
    <text evidence="13">The sequence shown here is derived from an EMBL/GenBank/DDBJ whole genome shotgun (WGS) entry which is preliminary data.</text>
</comment>
<evidence type="ECO:0000256" key="7">
    <source>
        <dbReference type="ARBA" id="ARBA00022989"/>
    </source>
</evidence>
<evidence type="ECO:0000256" key="9">
    <source>
        <dbReference type="ARBA" id="ARBA00025772"/>
    </source>
</evidence>
<evidence type="ECO:0000259" key="12">
    <source>
        <dbReference type="Pfam" id="PF12019"/>
    </source>
</evidence>
<feature type="domain" description="General secretion pathway GspH" evidence="12">
    <location>
        <begin position="47"/>
        <end position="175"/>
    </location>
</feature>
<evidence type="ECO:0000313" key="13">
    <source>
        <dbReference type="EMBL" id="PWQ99984.1"/>
    </source>
</evidence>
<dbReference type="Pfam" id="PF12019">
    <property type="entry name" value="GspH"/>
    <property type="match status" value="1"/>
</dbReference>
<protein>
    <recommendedName>
        <fullName evidence="2">Type II secretion system protein H</fullName>
    </recommendedName>
    <alternativeName>
        <fullName evidence="10">General secretion pathway protein H</fullName>
    </alternativeName>
</protein>
<evidence type="ECO:0000256" key="8">
    <source>
        <dbReference type="ARBA" id="ARBA00023136"/>
    </source>
</evidence>
<dbReference type="RefSeq" id="WP_109836385.1">
    <property type="nucleotide sequence ID" value="NZ_QGKM01000006.1"/>
</dbReference>
<organism evidence="13 14">
    <name type="scientific">Leucothrix pacifica</name>
    <dbReference type="NCBI Taxonomy" id="1247513"/>
    <lineage>
        <taxon>Bacteria</taxon>
        <taxon>Pseudomonadati</taxon>
        <taxon>Pseudomonadota</taxon>
        <taxon>Gammaproteobacteria</taxon>
        <taxon>Thiotrichales</taxon>
        <taxon>Thiotrichaceae</taxon>
        <taxon>Leucothrix</taxon>
    </lineage>
</organism>
<reference evidence="13 14" key="1">
    <citation type="submission" date="2018-05" db="EMBL/GenBank/DDBJ databases">
        <title>Leucothrix arctica sp. nov., isolated from Arctic seawater.</title>
        <authorList>
            <person name="Choi A."/>
            <person name="Baek K."/>
        </authorList>
    </citation>
    <scope>NUCLEOTIDE SEQUENCE [LARGE SCALE GENOMIC DNA]</scope>
    <source>
        <strain evidence="13 14">JCM 18388</strain>
    </source>
</reference>
<comment type="similarity">
    <text evidence="9">Belongs to the GSP H family.</text>
</comment>
<dbReference type="AlphaFoldDB" id="A0A317CN82"/>
<evidence type="ECO:0000313" key="14">
    <source>
        <dbReference type="Proteomes" id="UP000245539"/>
    </source>
</evidence>
<sequence>MKTTISRASGFTLIEALITISIAAILASIAIPGFTSMVENNRVSSSSNDFLSALMLTRSEAAKRSISVSLCTSSNNTACSKSLDDYSHGWIIFTDCNGDGVITKTVTTCDLDGDGTNDPDKIIRVHGPIKGISISSAQATDSLTYQFSGRSTNTTFNIGPASDDIRKRITVSITGRARLVSVP</sequence>
<keyword evidence="3" id="KW-1003">Cell membrane</keyword>
<evidence type="ECO:0000256" key="3">
    <source>
        <dbReference type="ARBA" id="ARBA00022475"/>
    </source>
</evidence>
<evidence type="ECO:0000256" key="5">
    <source>
        <dbReference type="ARBA" id="ARBA00022519"/>
    </source>
</evidence>
<name>A0A317CN82_9GAMM</name>
<dbReference type="SUPFAM" id="SSF54523">
    <property type="entry name" value="Pili subunits"/>
    <property type="match status" value="1"/>
</dbReference>
<dbReference type="OrthoDB" id="5624462at2"/>
<dbReference type="NCBIfam" id="TIGR02532">
    <property type="entry name" value="IV_pilin_GFxxxE"/>
    <property type="match status" value="1"/>
</dbReference>
<evidence type="ECO:0000256" key="2">
    <source>
        <dbReference type="ARBA" id="ARBA00021549"/>
    </source>
</evidence>
<dbReference type="GO" id="GO:0015628">
    <property type="term" value="P:protein secretion by the type II secretion system"/>
    <property type="evidence" value="ECO:0007669"/>
    <property type="project" value="InterPro"/>
</dbReference>
<dbReference type="InterPro" id="IPR012902">
    <property type="entry name" value="N_methyl_site"/>
</dbReference>
<dbReference type="Proteomes" id="UP000245539">
    <property type="component" value="Unassembled WGS sequence"/>
</dbReference>
<dbReference type="GO" id="GO:0015627">
    <property type="term" value="C:type II protein secretion system complex"/>
    <property type="evidence" value="ECO:0007669"/>
    <property type="project" value="InterPro"/>
</dbReference>
<dbReference type="Gene3D" id="3.55.40.10">
    <property type="entry name" value="minor pseudopilin epsh domain"/>
    <property type="match status" value="1"/>
</dbReference>
<dbReference type="InterPro" id="IPR045584">
    <property type="entry name" value="Pilin-like"/>
</dbReference>
<evidence type="ECO:0000256" key="6">
    <source>
        <dbReference type="ARBA" id="ARBA00022692"/>
    </source>
</evidence>